<dbReference type="SUPFAM" id="SSF53822">
    <property type="entry name" value="Periplasmic binding protein-like I"/>
    <property type="match status" value="1"/>
</dbReference>
<evidence type="ECO:0000313" key="19">
    <source>
        <dbReference type="EMBL" id="DAD27617.1"/>
    </source>
</evidence>
<evidence type="ECO:0000256" key="16">
    <source>
        <dbReference type="SAM" id="MobiDB-lite"/>
    </source>
</evidence>
<dbReference type="InterPro" id="IPR017103">
    <property type="entry name" value="Iontropic_Glu_rcpt_pln"/>
</dbReference>
<dbReference type="PANTHER" id="PTHR34836">
    <property type="entry name" value="OS06G0188250 PROTEIN"/>
    <property type="match status" value="1"/>
</dbReference>
<evidence type="ECO:0000313" key="20">
    <source>
        <dbReference type="Proteomes" id="UP000607653"/>
    </source>
</evidence>
<comment type="function">
    <text evidence="14">Glutamate-gated receptor that probably acts as a non-selective cation channel. May be involved in light-signal transduction and calcium homeostasis via the regulation of calcium influx into cells.</text>
</comment>
<feature type="transmembrane region" description="Helical" evidence="17">
    <location>
        <begin position="585"/>
        <end position="603"/>
    </location>
</feature>
<comment type="similarity">
    <text evidence="2 15">Belongs to the glutamate-gated ion channel (TC 1.A.10.1) family.</text>
</comment>
<organism evidence="19 20">
    <name type="scientific">Nelumbo nucifera</name>
    <name type="common">Sacred lotus</name>
    <dbReference type="NCBI Taxonomy" id="4432"/>
    <lineage>
        <taxon>Eukaryota</taxon>
        <taxon>Viridiplantae</taxon>
        <taxon>Streptophyta</taxon>
        <taxon>Embryophyta</taxon>
        <taxon>Tracheophyta</taxon>
        <taxon>Spermatophyta</taxon>
        <taxon>Magnoliopsida</taxon>
        <taxon>Proteales</taxon>
        <taxon>Nelumbonaceae</taxon>
        <taxon>Nelumbo</taxon>
    </lineage>
</organism>
<comment type="function">
    <text evidence="15">Glutamate-gated receptor that probably acts as non-selective cation channel.</text>
</comment>
<name>A0A822Y584_NELNU</name>
<evidence type="ECO:0000256" key="9">
    <source>
        <dbReference type="ARBA" id="ARBA00023136"/>
    </source>
</evidence>
<feature type="region of interest" description="Disordered" evidence="16">
    <location>
        <begin position="819"/>
        <end position="867"/>
    </location>
</feature>
<gene>
    <name evidence="19" type="ORF">HUJ06_029085</name>
</gene>
<feature type="compositionally biased region" description="Polar residues" evidence="16">
    <location>
        <begin position="819"/>
        <end position="835"/>
    </location>
</feature>
<accession>A0A822Y584</accession>
<keyword evidence="6" id="KW-0732">Signal</keyword>
<evidence type="ECO:0000259" key="18">
    <source>
        <dbReference type="SMART" id="SM00079"/>
    </source>
</evidence>
<dbReference type="GO" id="GO:0016020">
    <property type="term" value="C:membrane"/>
    <property type="evidence" value="ECO:0007669"/>
    <property type="project" value="UniProtKB-SubCell"/>
</dbReference>
<dbReference type="FunFam" id="3.40.190.10:FF:000103">
    <property type="entry name" value="Glutamate receptor"/>
    <property type="match status" value="1"/>
</dbReference>
<dbReference type="InterPro" id="IPR001320">
    <property type="entry name" value="Iontro_rcpt_C"/>
</dbReference>
<dbReference type="InterPro" id="IPR019594">
    <property type="entry name" value="Glu/Gly-bd"/>
</dbReference>
<dbReference type="PIRSF" id="PIRSF037090">
    <property type="entry name" value="Iontro_Glu-like_rcpt_pln"/>
    <property type="match status" value="1"/>
</dbReference>
<evidence type="ECO:0000256" key="11">
    <source>
        <dbReference type="ARBA" id="ARBA00023180"/>
    </source>
</evidence>
<keyword evidence="10 15" id="KW-0675">Receptor</keyword>
<dbReference type="InterPro" id="IPR015683">
    <property type="entry name" value="Ionotropic_Glu_rcpt"/>
</dbReference>
<evidence type="ECO:0000256" key="7">
    <source>
        <dbReference type="ARBA" id="ARBA00022989"/>
    </source>
</evidence>
<reference evidence="19 20" key="1">
    <citation type="journal article" date="2020" name="Mol. Biol. Evol.">
        <title>Distinct Expression and Methylation Patterns for Genes with Different Fates following a Single Whole-Genome Duplication in Flowering Plants.</title>
        <authorList>
            <person name="Shi T."/>
            <person name="Rahmani R.S."/>
            <person name="Gugger P.F."/>
            <person name="Wang M."/>
            <person name="Li H."/>
            <person name="Zhang Y."/>
            <person name="Li Z."/>
            <person name="Wang Q."/>
            <person name="Van de Peer Y."/>
            <person name="Marchal K."/>
            <person name="Chen J."/>
        </authorList>
    </citation>
    <scope>NUCLEOTIDE SEQUENCE [LARGE SCALE GENOMIC DNA]</scope>
    <source>
        <tissue evidence="19">Leaf</tissue>
    </source>
</reference>
<comment type="caution">
    <text evidence="19">The sequence shown here is derived from an EMBL/GenBank/DDBJ whole genome shotgun (WGS) entry which is preliminary data.</text>
</comment>
<keyword evidence="11" id="KW-0325">Glycoprotein</keyword>
<evidence type="ECO:0000256" key="13">
    <source>
        <dbReference type="ARBA" id="ARBA00023303"/>
    </source>
</evidence>
<evidence type="ECO:0000256" key="10">
    <source>
        <dbReference type="ARBA" id="ARBA00023170"/>
    </source>
</evidence>
<evidence type="ECO:0000256" key="1">
    <source>
        <dbReference type="ARBA" id="ARBA00004141"/>
    </source>
</evidence>
<feature type="domain" description="Ionotropic glutamate receptor C-terminal" evidence="18">
    <location>
        <begin position="397"/>
        <end position="717"/>
    </location>
</feature>
<keyword evidence="9 15" id="KW-0472">Membrane</keyword>
<dbReference type="Proteomes" id="UP000607653">
    <property type="component" value="Unassembled WGS sequence"/>
</dbReference>
<dbReference type="FunFam" id="3.40.50.2300:FF:000195">
    <property type="entry name" value="Glutamate receptor"/>
    <property type="match status" value="1"/>
</dbReference>
<dbReference type="Gene3D" id="3.40.50.2300">
    <property type="match status" value="2"/>
</dbReference>
<dbReference type="AlphaFoldDB" id="A0A822Y584"/>
<evidence type="ECO:0000256" key="8">
    <source>
        <dbReference type="ARBA" id="ARBA00023065"/>
    </source>
</evidence>
<dbReference type="EMBL" id="DUZY01000002">
    <property type="protein sequence ID" value="DAD27617.1"/>
    <property type="molecule type" value="Genomic_DNA"/>
</dbReference>
<keyword evidence="13 15" id="KW-0407">Ion channel</keyword>
<dbReference type="Pfam" id="PF01094">
    <property type="entry name" value="ANF_receptor"/>
    <property type="match status" value="1"/>
</dbReference>
<protein>
    <recommendedName>
        <fullName evidence="15">Glutamate receptor</fullName>
    </recommendedName>
</protein>
<dbReference type="FunFam" id="1.10.287.70:FF:000037">
    <property type="entry name" value="Glutamate receptor"/>
    <property type="match status" value="1"/>
</dbReference>
<keyword evidence="20" id="KW-1185">Reference proteome</keyword>
<comment type="subcellular location">
    <subcellularLocation>
        <location evidence="1">Membrane</location>
        <topology evidence="1">Multi-pass membrane protein</topology>
    </subcellularLocation>
</comment>
<dbReference type="InterPro" id="IPR001828">
    <property type="entry name" value="ANF_lig-bd_rcpt"/>
</dbReference>
<feature type="compositionally biased region" description="Polar residues" evidence="16">
    <location>
        <begin position="857"/>
        <end position="867"/>
    </location>
</feature>
<keyword evidence="5 17" id="KW-0812">Transmembrane</keyword>
<comment type="subunit">
    <text evidence="3">May form heteromers.</text>
</comment>
<keyword evidence="12 15" id="KW-1071">Ligand-gated ion channel</keyword>
<dbReference type="Pfam" id="PF00060">
    <property type="entry name" value="Lig_chan"/>
    <property type="match status" value="1"/>
</dbReference>
<evidence type="ECO:0000256" key="5">
    <source>
        <dbReference type="ARBA" id="ARBA00022692"/>
    </source>
</evidence>
<sequence>MVRILLRKCKLEFLKFNFFFSNTALDLLKNIQVQAIIGPETSSQDNFVVDLGNKAQVPIVSFSATSPSLSSTKTPYFVRTCLNDSTQAKAISSIVKAFGWREAVPIYEDTDFGNGIIPYLIDALQEIDTRVPYRSVIPPLASDDQILAELYKLKTMQTRVFIVHMPSSLGSRFFSKFKMAEMMTKGYVWIVTDGITNLLSSMDPSVIDCMQGVLGIRPYVPKSKELENFEARWRKKLQQENPDFGSRDSLDIYGLLAYDTVWALAMAAEKVGETSFPYQQVQATDNSMDLAKLGASQIGPKLLETILETKFRGLSGDFRLINGQLQSSAFQIVNVIGNGWRQVGVWTPKYGILKEMNVTSTQVYSTLKNNLHTIIWPGDPMFVPKGWVILTSGKKLRIGVPVKNGFNQFVNVSHNPDTNETIVTGYCIDVFKAVMEELPYAVPYEFIPFQKADGKSAGNYNDLVYQVHLQNYDAVVGDTTIIANRSLYVDFTLPYTESGVSSMVPLRNYDRKKAWNFLKPLNRDLWITSGAFFIFTGFVVWLLEHRINEDFRGPINHQIGMIFWFSFSTLVFAHREKVASNLARFVVIIWVFVVLILTSSYTASLTSMLTLQTNGENIGYQAGSFVAYNSVDECNEGLLKGTRNGGFAAAFDEVPYIKLFLASSCSKYTMVGPIYKTDGFGFVFPRGSPLVPDISRAILHVTEGDKMAQIEAAWFEQQTNCADPDTFSSNSLTMNSFRGLFLIAGVASLLALLVFLITFCYEHRHLIAKVPWWKKIVILARIFDGKDLSSHTFRRSDFSSHTMRRNNYEDQNVTDGVSVENLQNNNTPQQSSISNHTDENPTSPPKGQKNEDPPPYQSKSYQNSPTRDNLLLSLVNIEGSSVHEMTDEMI</sequence>
<dbReference type="SUPFAM" id="SSF53850">
    <property type="entry name" value="Periplasmic binding protein-like II"/>
    <property type="match status" value="1"/>
</dbReference>
<evidence type="ECO:0000256" key="14">
    <source>
        <dbReference type="ARBA" id="ARBA00049638"/>
    </source>
</evidence>
<keyword evidence="4 15" id="KW-0813">Transport</keyword>
<dbReference type="GO" id="GO:0015276">
    <property type="term" value="F:ligand-gated monoatomic ion channel activity"/>
    <property type="evidence" value="ECO:0007669"/>
    <property type="project" value="InterPro"/>
</dbReference>
<proteinExistence type="inferred from homology"/>
<keyword evidence="8 15" id="KW-0406">Ion transport</keyword>
<evidence type="ECO:0000256" key="15">
    <source>
        <dbReference type="PIRNR" id="PIRNR037090"/>
    </source>
</evidence>
<evidence type="ECO:0000256" key="4">
    <source>
        <dbReference type="ARBA" id="ARBA00022448"/>
    </source>
</evidence>
<dbReference type="Gene3D" id="1.10.287.70">
    <property type="match status" value="1"/>
</dbReference>
<evidence type="ECO:0000256" key="12">
    <source>
        <dbReference type="ARBA" id="ARBA00023286"/>
    </source>
</evidence>
<evidence type="ECO:0000256" key="6">
    <source>
        <dbReference type="ARBA" id="ARBA00022729"/>
    </source>
</evidence>
<dbReference type="Pfam" id="PF10613">
    <property type="entry name" value="Lig_chan-Glu_bd"/>
    <property type="match status" value="1"/>
</dbReference>
<dbReference type="FunFam" id="3.40.50.2300:FF:000169">
    <property type="entry name" value="Glutamate receptor"/>
    <property type="match status" value="1"/>
</dbReference>
<dbReference type="InterPro" id="IPR044440">
    <property type="entry name" value="GABAb_receptor_plant_PBP1"/>
</dbReference>
<feature type="transmembrane region" description="Helical" evidence="17">
    <location>
        <begin position="555"/>
        <end position="573"/>
    </location>
</feature>
<evidence type="ECO:0000256" key="3">
    <source>
        <dbReference type="ARBA" id="ARBA00011095"/>
    </source>
</evidence>
<dbReference type="PANTHER" id="PTHR34836:SF1">
    <property type="entry name" value="OS09G0428600 PROTEIN"/>
    <property type="match status" value="1"/>
</dbReference>
<evidence type="ECO:0000256" key="2">
    <source>
        <dbReference type="ARBA" id="ARBA00008685"/>
    </source>
</evidence>
<dbReference type="InterPro" id="IPR028082">
    <property type="entry name" value="Peripla_BP_I"/>
</dbReference>
<evidence type="ECO:0000256" key="17">
    <source>
        <dbReference type="SAM" id="Phobius"/>
    </source>
</evidence>
<dbReference type="FunFam" id="3.40.190.10:FF:000195">
    <property type="entry name" value="Glutamate receptor 2.7"/>
    <property type="match status" value="1"/>
</dbReference>
<dbReference type="Gene3D" id="3.40.190.10">
    <property type="entry name" value="Periplasmic binding protein-like II"/>
    <property type="match status" value="2"/>
</dbReference>
<dbReference type="CDD" id="cd13686">
    <property type="entry name" value="GluR_Plant"/>
    <property type="match status" value="1"/>
</dbReference>
<feature type="transmembrane region" description="Helical" evidence="17">
    <location>
        <begin position="740"/>
        <end position="761"/>
    </location>
</feature>
<dbReference type="SMART" id="SM00079">
    <property type="entry name" value="PBPe"/>
    <property type="match status" value="1"/>
</dbReference>
<keyword evidence="7 17" id="KW-1133">Transmembrane helix</keyword>
<feature type="transmembrane region" description="Helical" evidence="17">
    <location>
        <begin position="525"/>
        <end position="543"/>
    </location>
</feature>
<dbReference type="CDD" id="cd19990">
    <property type="entry name" value="PBP1_GABAb_receptor_plant"/>
    <property type="match status" value="1"/>
</dbReference>